<feature type="transmembrane region" description="Helical" evidence="1">
    <location>
        <begin position="77"/>
        <end position="99"/>
    </location>
</feature>
<dbReference type="RefSeq" id="WP_039846969.1">
    <property type="nucleotide sequence ID" value="NZ_CP006877.1"/>
</dbReference>
<organism evidence="2 3">
    <name type="scientific">Rhizobium gallicum bv. gallicum R602sp</name>
    <dbReference type="NCBI Taxonomy" id="1041138"/>
    <lineage>
        <taxon>Bacteria</taxon>
        <taxon>Pseudomonadati</taxon>
        <taxon>Pseudomonadota</taxon>
        <taxon>Alphaproteobacteria</taxon>
        <taxon>Hyphomicrobiales</taxon>
        <taxon>Rhizobiaceae</taxon>
        <taxon>Rhizobium/Agrobacterium group</taxon>
        <taxon>Rhizobium</taxon>
    </lineage>
</organism>
<keyword evidence="3" id="KW-1185">Reference proteome</keyword>
<reference evidence="2 3" key="1">
    <citation type="submission" date="2013-11" db="EMBL/GenBank/DDBJ databases">
        <title>Complete genome sequence of Rhizobium gallicum bv. gallicum R602.</title>
        <authorList>
            <person name="Bustos P."/>
            <person name="Santamaria R.I."/>
            <person name="Lozano L."/>
            <person name="Acosta J.L."/>
            <person name="Ormeno-Orrillo E."/>
            <person name="Rogel M.A."/>
            <person name="Romero D."/>
            <person name="Cevallos M.A."/>
            <person name="Martinez-Romero E."/>
            <person name="Gonzalez V."/>
        </authorList>
    </citation>
    <scope>NUCLEOTIDE SEQUENCE [LARGE SCALE GENOMIC DNA]</scope>
    <source>
        <strain evidence="2 3">R602</strain>
    </source>
</reference>
<dbReference type="AlphaFoldDB" id="A0A0B4X7C5"/>
<dbReference type="Proteomes" id="UP000031368">
    <property type="component" value="Chromosome"/>
</dbReference>
<keyword evidence="1" id="KW-1133">Transmembrane helix</keyword>
<dbReference type="HOGENOM" id="CLU_128115_0_0_5"/>
<dbReference type="KEGG" id="rga:RGR602_CH03326"/>
<evidence type="ECO:0000256" key="1">
    <source>
        <dbReference type="SAM" id="Phobius"/>
    </source>
</evidence>
<protein>
    <recommendedName>
        <fullName evidence="4">DUF1772 domain-containing protein</fullName>
    </recommendedName>
</protein>
<dbReference type="EMBL" id="CP006877">
    <property type="protein sequence ID" value="AJD42635.1"/>
    <property type="molecule type" value="Genomic_DNA"/>
</dbReference>
<accession>A0A0B4X7C5</accession>
<feature type="transmembrane region" description="Helical" evidence="1">
    <location>
        <begin position="49"/>
        <end position="70"/>
    </location>
</feature>
<keyword evidence="1" id="KW-0812">Transmembrane</keyword>
<evidence type="ECO:0000313" key="3">
    <source>
        <dbReference type="Proteomes" id="UP000031368"/>
    </source>
</evidence>
<keyword evidence="1" id="KW-0472">Membrane</keyword>
<evidence type="ECO:0000313" key="2">
    <source>
        <dbReference type="EMBL" id="AJD42635.1"/>
    </source>
</evidence>
<proteinExistence type="predicted"/>
<sequence>MKVRIVQFLAIIIGALALIPSGAHLAALPNKIGLPQTAYFTVQGIYYGWAILGLLWPAAMIANALFAFVVRAQNRPFWLAAVAVLCFLVMLVIFLVWTLPANQATENWTTSPDNWEVLRKQWEYSHAANTVIAFVALCLTVLSVLSARPASP</sequence>
<evidence type="ECO:0008006" key="4">
    <source>
        <dbReference type="Google" id="ProtNLM"/>
    </source>
</evidence>
<name>A0A0B4X7C5_9HYPH</name>
<gene>
    <name evidence="2" type="ORF">RGR602_CH03326</name>
</gene>
<feature type="transmembrane region" description="Helical" evidence="1">
    <location>
        <begin position="127"/>
        <end position="147"/>
    </location>
</feature>